<evidence type="ECO:0000256" key="4">
    <source>
        <dbReference type="SAM" id="MobiDB-lite"/>
    </source>
</evidence>
<dbReference type="InterPro" id="IPR036236">
    <property type="entry name" value="Znf_C2H2_sf"/>
</dbReference>
<feature type="domain" description="C2H2-type" evidence="6">
    <location>
        <begin position="216"/>
        <end position="243"/>
    </location>
</feature>
<dbReference type="PROSITE" id="PS50157">
    <property type="entry name" value="ZINC_FINGER_C2H2_2"/>
    <property type="match status" value="1"/>
</dbReference>
<dbReference type="PROSITE" id="PS50097">
    <property type="entry name" value="BTB"/>
    <property type="match status" value="1"/>
</dbReference>
<dbReference type="SMART" id="SM00355">
    <property type="entry name" value="ZnF_C2H2"/>
    <property type="match status" value="2"/>
</dbReference>
<feature type="domain" description="BTB" evidence="5">
    <location>
        <begin position="31"/>
        <end position="96"/>
    </location>
</feature>
<dbReference type="GO" id="GO:0005634">
    <property type="term" value="C:nucleus"/>
    <property type="evidence" value="ECO:0007669"/>
    <property type="project" value="UniProtKB-SubCell"/>
</dbReference>
<dbReference type="GO" id="GO:0048813">
    <property type="term" value="P:dendrite morphogenesis"/>
    <property type="evidence" value="ECO:0007669"/>
    <property type="project" value="UniProtKB-ARBA"/>
</dbReference>
<proteinExistence type="predicted"/>
<reference evidence="7 8" key="1">
    <citation type="submission" date="2019-01" db="EMBL/GenBank/DDBJ databases">
        <authorList>
            <person name="Sayadi A."/>
        </authorList>
    </citation>
    <scope>NUCLEOTIDE SEQUENCE [LARGE SCALE GENOMIC DNA]</scope>
</reference>
<keyword evidence="3" id="KW-0479">Metal-binding</keyword>
<gene>
    <name evidence="7" type="ORF">CALMAC_LOCUS6068</name>
</gene>
<evidence type="ECO:0000256" key="1">
    <source>
        <dbReference type="ARBA" id="ARBA00004123"/>
    </source>
</evidence>
<dbReference type="SMART" id="SM00225">
    <property type="entry name" value="BTB"/>
    <property type="match status" value="1"/>
</dbReference>
<name>A0A653C424_CALMS</name>
<dbReference type="GO" id="GO:0045467">
    <property type="term" value="P:R7 cell development"/>
    <property type="evidence" value="ECO:0007669"/>
    <property type="project" value="UniProtKB-ARBA"/>
</dbReference>
<dbReference type="InterPro" id="IPR051095">
    <property type="entry name" value="Dros_DevTransReg"/>
</dbReference>
<evidence type="ECO:0000259" key="5">
    <source>
        <dbReference type="PROSITE" id="PS50097"/>
    </source>
</evidence>
<dbReference type="GO" id="GO:0007464">
    <property type="term" value="P:R3/R4 cell fate commitment"/>
    <property type="evidence" value="ECO:0007669"/>
    <property type="project" value="UniProtKB-ARBA"/>
</dbReference>
<feature type="region of interest" description="Disordered" evidence="4">
    <location>
        <begin position="119"/>
        <end position="183"/>
    </location>
</feature>
<dbReference type="SUPFAM" id="SSF54695">
    <property type="entry name" value="POZ domain"/>
    <property type="match status" value="1"/>
</dbReference>
<dbReference type="GO" id="GO:0008406">
    <property type="term" value="P:gonad development"/>
    <property type="evidence" value="ECO:0007669"/>
    <property type="project" value="UniProtKB-ARBA"/>
</dbReference>
<dbReference type="Pfam" id="PF00651">
    <property type="entry name" value="BTB"/>
    <property type="match status" value="1"/>
</dbReference>
<dbReference type="AlphaFoldDB" id="A0A653C424"/>
<keyword evidence="3" id="KW-0862">Zinc</keyword>
<dbReference type="PANTHER" id="PTHR23110:SF106">
    <property type="entry name" value="FI01104P"/>
    <property type="match status" value="1"/>
</dbReference>
<feature type="compositionally biased region" description="Basic residues" evidence="4">
    <location>
        <begin position="138"/>
        <end position="147"/>
    </location>
</feature>
<accession>A0A653C424</accession>
<dbReference type="PANTHER" id="PTHR23110">
    <property type="entry name" value="BTB DOMAIN TRANSCRIPTION FACTOR"/>
    <property type="match status" value="1"/>
</dbReference>
<dbReference type="Gene3D" id="3.30.160.60">
    <property type="entry name" value="Classic Zinc Finger"/>
    <property type="match status" value="1"/>
</dbReference>
<comment type="subcellular location">
    <subcellularLocation>
        <location evidence="1">Nucleus</location>
    </subcellularLocation>
</comment>
<evidence type="ECO:0000259" key="6">
    <source>
        <dbReference type="PROSITE" id="PS50157"/>
    </source>
</evidence>
<dbReference type="InterPro" id="IPR000210">
    <property type="entry name" value="BTB/POZ_dom"/>
</dbReference>
<dbReference type="GO" id="GO:0045476">
    <property type="term" value="P:nurse cell apoptotic process"/>
    <property type="evidence" value="ECO:0007669"/>
    <property type="project" value="UniProtKB-ARBA"/>
</dbReference>
<dbReference type="GO" id="GO:0007526">
    <property type="term" value="P:larval somatic muscle development"/>
    <property type="evidence" value="ECO:0007669"/>
    <property type="project" value="UniProtKB-ARBA"/>
</dbReference>
<dbReference type="GO" id="GO:0035167">
    <property type="term" value="P:larval lymph gland hemopoiesis"/>
    <property type="evidence" value="ECO:0007669"/>
    <property type="project" value="UniProtKB-ARBA"/>
</dbReference>
<dbReference type="GO" id="GO:0016199">
    <property type="term" value="P:axon midline choice point recognition"/>
    <property type="evidence" value="ECO:0007669"/>
    <property type="project" value="UniProtKB-ARBA"/>
</dbReference>
<dbReference type="GO" id="GO:0008270">
    <property type="term" value="F:zinc ion binding"/>
    <property type="evidence" value="ECO:0007669"/>
    <property type="project" value="UniProtKB-KW"/>
</dbReference>
<protein>
    <recommendedName>
        <fullName evidence="9">BTB domain-containing protein</fullName>
    </recommendedName>
</protein>
<feature type="compositionally biased region" description="Basic and acidic residues" evidence="4">
    <location>
        <begin position="119"/>
        <end position="137"/>
    </location>
</feature>
<dbReference type="Proteomes" id="UP000410492">
    <property type="component" value="Unassembled WGS sequence"/>
</dbReference>
<evidence type="ECO:0000313" key="7">
    <source>
        <dbReference type="EMBL" id="VEN42667.1"/>
    </source>
</evidence>
<keyword evidence="8" id="KW-1185">Reference proteome</keyword>
<organism evidence="7 8">
    <name type="scientific">Callosobruchus maculatus</name>
    <name type="common">Southern cowpea weevil</name>
    <name type="synonym">Pulse bruchid</name>
    <dbReference type="NCBI Taxonomy" id="64391"/>
    <lineage>
        <taxon>Eukaryota</taxon>
        <taxon>Metazoa</taxon>
        <taxon>Ecdysozoa</taxon>
        <taxon>Arthropoda</taxon>
        <taxon>Hexapoda</taxon>
        <taxon>Insecta</taxon>
        <taxon>Pterygota</taxon>
        <taxon>Neoptera</taxon>
        <taxon>Endopterygota</taxon>
        <taxon>Coleoptera</taxon>
        <taxon>Polyphaga</taxon>
        <taxon>Cucujiformia</taxon>
        <taxon>Chrysomeloidea</taxon>
        <taxon>Chrysomelidae</taxon>
        <taxon>Bruchinae</taxon>
        <taxon>Bruchini</taxon>
        <taxon>Callosobruchus</taxon>
    </lineage>
</organism>
<evidence type="ECO:0008006" key="9">
    <source>
        <dbReference type="Google" id="ProtNLM"/>
    </source>
</evidence>
<dbReference type="GO" id="GO:0006357">
    <property type="term" value="P:regulation of transcription by RNA polymerase II"/>
    <property type="evidence" value="ECO:0007669"/>
    <property type="project" value="TreeGrafter"/>
</dbReference>
<dbReference type="SUPFAM" id="SSF57667">
    <property type="entry name" value="beta-beta-alpha zinc fingers"/>
    <property type="match status" value="1"/>
</dbReference>
<keyword evidence="2" id="KW-0539">Nucleus</keyword>
<evidence type="ECO:0000313" key="8">
    <source>
        <dbReference type="Proteomes" id="UP000410492"/>
    </source>
</evidence>
<dbReference type="OrthoDB" id="10261408at2759"/>
<dbReference type="PROSITE" id="PS00028">
    <property type="entry name" value="ZINC_FINGER_C2H2_1"/>
    <property type="match status" value="2"/>
</dbReference>
<dbReference type="Gene3D" id="3.30.710.10">
    <property type="entry name" value="Potassium Channel Kv1.1, Chain A"/>
    <property type="match status" value="1"/>
</dbReference>
<keyword evidence="3" id="KW-0863">Zinc-finger</keyword>
<sequence>MNINQFAVNWSNHMNHVRKAFDDLWSNSELTDVTLYADGKKIGAHRMLLSACSSYFRDLFRAFPQEHPIVVLKGVNYVVLTDILKFIYNGEVSVDSAVFDRFLQTAEYLQISGLSERENVGNSVKKTDEKPEQEEIKHKVRRRKRKSSNSLPDNTLLKEIKQEDETEHADEDKFIEDQDLESNVTPDIKIESEDHEPQPIDEQLLPIENSTENNSLRCPICSKVFSHPYSLHHHKPVHMGRTQCPICQAVLSRRYNLKMHMRTRHNIM</sequence>
<dbReference type="InterPro" id="IPR011333">
    <property type="entry name" value="SKP1/BTB/POZ_sf"/>
</dbReference>
<evidence type="ECO:0000256" key="2">
    <source>
        <dbReference type="ARBA" id="ARBA00023242"/>
    </source>
</evidence>
<dbReference type="EMBL" id="CAACVG010006938">
    <property type="protein sequence ID" value="VEN42667.1"/>
    <property type="molecule type" value="Genomic_DNA"/>
</dbReference>
<dbReference type="Pfam" id="PF00096">
    <property type="entry name" value="zf-C2H2"/>
    <property type="match status" value="2"/>
</dbReference>
<dbReference type="InterPro" id="IPR013087">
    <property type="entry name" value="Znf_C2H2_type"/>
</dbReference>
<dbReference type="CDD" id="cd18315">
    <property type="entry name" value="BTB_POZ_BAB-like"/>
    <property type="match status" value="1"/>
</dbReference>
<evidence type="ECO:0000256" key="3">
    <source>
        <dbReference type="PROSITE-ProRule" id="PRU00042"/>
    </source>
</evidence>